<gene>
    <name evidence="1" type="ORF">UFOPK3773_00004</name>
    <name evidence="2" type="ORF">UFOPK3992_01438</name>
</gene>
<dbReference type="EMBL" id="CAFBOZ010000223">
    <property type="protein sequence ID" value="CAB5015596.1"/>
    <property type="molecule type" value="Genomic_DNA"/>
</dbReference>
<protein>
    <submittedName>
        <fullName evidence="2">Unannotated protein</fullName>
    </submittedName>
</protein>
<sequence>MVRLLDTYPPDDVTADMLLAESGISRGSLYHHFRDFKDVTDHAQVERFTRHVDESVTAFTMMITASRSREEFLAALNNLTDHTQGPDRAANRANRVWLLGQATNRSTFHELLGAEQQRLTTALTDLIREAQSKGWVRGDLDAGALAVFIQAYTLGSVINDITPSPINPEGWTHLIKVISVVLCEPAPDAPR</sequence>
<dbReference type="InterPro" id="IPR036271">
    <property type="entry name" value="Tet_transcr_reg_TetR-rel_C_sf"/>
</dbReference>
<dbReference type="EMBL" id="CAFBNF010000001">
    <property type="protein sequence ID" value="CAB4926714.1"/>
    <property type="molecule type" value="Genomic_DNA"/>
</dbReference>
<proteinExistence type="predicted"/>
<accession>A0A6J7QEQ1</accession>
<organism evidence="2">
    <name type="scientific">freshwater metagenome</name>
    <dbReference type="NCBI Taxonomy" id="449393"/>
    <lineage>
        <taxon>unclassified sequences</taxon>
        <taxon>metagenomes</taxon>
        <taxon>ecological metagenomes</taxon>
    </lineage>
</organism>
<dbReference type="Gene3D" id="1.10.357.10">
    <property type="entry name" value="Tetracycline Repressor, domain 2"/>
    <property type="match status" value="1"/>
</dbReference>
<dbReference type="InterPro" id="IPR009057">
    <property type="entry name" value="Homeodomain-like_sf"/>
</dbReference>
<name>A0A6J7QEQ1_9ZZZZ</name>
<dbReference type="AlphaFoldDB" id="A0A6J7QEQ1"/>
<dbReference type="SUPFAM" id="SSF46689">
    <property type="entry name" value="Homeodomain-like"/>
    <property type="match status" value="1"/>
</dbReference>
<dbReference type="SUPFAM" id="SSF48498">
    <property type="entry name" value="Tetracyclin repressor-like, C-terminal domain"/>
    <property type="match status" value="1"/>
</dbReference>
<reference evidence="2" key="1">
    <citation type="submission" date="2020-05" db="EMBL/GenBank/DDBJ databases">
        <authorList>
            <person name="Chiriac C."/>
            <person name="Salcher M."/>
            <person name="Ghai R."/>
            <person name="Kavagutti S V."/>
        </authorList>
    </citation>
    <scope>NUCLEOTIDE SEQUENCE</scope>
</reference>
<evidence type="ECO:0000313" key="1">
    <source>
        <dbReference type="EMBL" id="CAB4926714.1"/>
    </source>
</evidence>
<evidence type="ECO:0000313" key="2">
    <source>
        <dbReference type="EMBL" id="CAB5015596.1"/>
    </source>
</evidence>